<dbReference type="GO" id="GO:0000209">
    <property type="term" value="P:protein polyubiquitination"/>
    <property type="evidence" value="ECO:0007669"/>
    <property type="project" value="InterPro"/>
</dbReference>
<dbReference type="EC" id="2.3.2.26" evidence="2"/>
<dbReference type="FunFam" id="3.30.2410.10:FF:000003">
    <property type="entry name" value="probable E3 ubiquitin-protein ligase HERC4 isoform X1"/>
    <property type="match status" value="1"/>
</dbReference>
<dbReference type="OrthoDB" id="409931at2759"/>
<feature type="domain" description="HECT" evidence="7">
    <location>
        <begin position="376"/>
        <end position="717"/>
    </location>
</feature>
<comment type="catalytic activity">
    <reaction evidence="1">
        <text>S-ubiquitinyl-[E2 ubiquitin-conjugating enzyme]-L-cysteine + [acceptor protein]-L-lysine = [E2 ubiquitin-conjugating enzyme]-L-cysteine + N(6)-ubiquitinyl-[acceptor protein]-L-lysine.</text>
        <dbReference type="EC" id="2.3.2.26"/>
    </reaction>
</comment>
<keyword evidence="4 5" id="KW-0833">Ubl conjugation pathway</keyword>
<dbReference type="SUPFAM" id="SSF56204">
    <property type="entry name" value="Hect, E3 ligase catalytic domain"/>
    <property type="match status" value="1"/>
</dbReference>
<evidence type="ECO:0000256" key="6">
    <source>
        <dbReference type="SAM" id="MobiDB-lite"/>
    </source>
</evidence>
<feature type="compositionally biased region" description="Polar residues" evidence="6">
    <location>
        <begin position="223"/>
        <end position="232"/>
    </location>
</feature>
<dbReference type="Proteomes" id="UP000007800">
    <property type="component" value="Unassembled WGS sequence"/>
</dbReference>
<feature type="compositionally biased region" description="Low complexity" evidence="6">
    <location>
        <begin position="189"/>
        <end position="198"/>
    </location>
</feature>
<evidence type="ECO:0000256" key="3">
    <source>
        <dbReference type="ARBA" id="ARBA00022679"/>
    </source>
</evidence>
<dbReference type="PROSITE" id="PS50237">
    <property type="entry name" value="HECT"/>
    <property type="match status" value="1"/>
</dbReference>
<dbReference type="Gene3D" id="3.90.1750.10">
    <property type="entry name" value="Hect, E3 ligase catalytic domains"/>
    <property type="match status" value="1"/>
</dbReference>
<name>C5LR43_PERM5</name>
<dbReference type="CDD" id="cd00078">
    <property type="entry name" value="HECTc"/>
    <property type="match status" value="1"/>
</dbReference>
<evidence type="ECO:0000256" key="4">
    <source>
        <dbReference type="ARBA" id="ARBA00022786"/>
    </source>
</evidence>
<dbReference type="InterPro" id="IPR000569">
    <property type="entry name" value="HECT_dom"/>
</dbReference>
<dbReference type="InParanoid" id="C5LR43"/>
<proteinExistence type="predicted"/>
<feature type="active site" description="Glycyl thioester intermediate" evidence="5">
    <location>
        <position position="685"/>
    </location>
</feature>
<dbReference type="Gene3D" id="3.30.2410.10">
    <property type="entry name" value="Hect, E3 ligase catalytic domain"/>
    <property type="match status" value="1"/>
</dbReference>
<dbReference type="GO" id="GO:0061630">
    <property type="term" value="F:ubiquitin protein ligase activity"/>
    <property type="evidence" value="ECO:0007669"/>
    <property type="project" value="UniProtKB-EC"/>
</dbReference>
<dbReference type="AlphaFoldDB" id="C5LR43"/>
<evidence type="ECO:0000313" key="9">
    <source>
        <dbReference type="Proteomes" id="UP000007800"/>
    </source>
</evidence>
<dbReference type="InterPro" id="IPR044611">
    <property type="entry name" value="E3A/B/C-like"/>
</dbReference>
<dbReference type="InterPro" id="IPR035983">
    <property type="entry name" value="Hect_E3_ubiquitin_ligase"/>
</dbReference>
<accession>C5LR43</accession>
<organism evidence="9">
    <name type="scientific">Perkinsus marinus (strain ATCC 50983 / TXsc)</name>
    <dbReference type="NCBI Taxonomy" id="423536"/>
    <lineage>
        <taxon>Eukaryota</taxon>
        <taxon>Sar</taxon>
        <taxon>Alveolata</taxon>
        <taxon>Perkinsozoa</taxon>
        <taxon>Perkinsea</taxon>
        <taxon>Perkinsida</taxon>
        <taxon>Perkinsidae</taxon>
        <taxon>Perkinsus</taxon>
    </lineage>
</organism>
<dbReference type="EMBL" id="GG684654">
    <property type="protein sequence ID" value="EER00928.1"/>
    <property type="molecule type" value="Genomic_DNA"/>
</dbReference>
<dbReference type="Gene3D" id="3.30.2160.10">
    <property type="entry name" value="Hect, E3 ligase catalytic domain"/>
    <property type="match status" value="1"/>
</dbReference>
<feature type="region of interest" description="Disordered" evidence="6">
    <location>
        <begin position="180"/>
        <end position="268"/>
    </location>
</feature>
<dbReference type="Pfam" id="PF00632">
    <property type="entry name" value="HECT"/>
    <property type="match status" value="1"/>
</dbReference>
<dbReference type="SMART" id="SM00119">
    <property type="entry name" value="HECTc"/>
    <property type="match status" value="1"/>
</dbReference>
<sequence>MVEHVRELMKLSTIKKLDMNYVGFFCCTLGLMDMLESHQMAVVLSGLATLHKPIRKTIAEHLVRTYDTSAQLMKVLEMLREFITLSTLEQLGRLGLDTIQLDTLQLRSRQWTSFLTECRRPMKGALELIAAIWRANTKQHGPERIPAAEFYNDAISQTDALLRHEVTSWIINVSLSASRGYTGTRDRATSSSSSSSTISPPPEATYDNDNTHAVRTPPRSDGSLVSSPSISRDSFDPAGSSPSGNSDIDDSRPPNRRRPRPDGTEMEPMLAEEGGLMRRHMRRGLGVASRQLADFGVLTTAPCVLDVGARVRVLRLESEHHAREVSQQHALLRAQSSGMMLPGGRILIMAQDIFTILKVRRDHLLEDSLRQLAAFDADELKRVLKVQFQGEQGVDEGGVQKEFFLLLVQEMYDENYAMFEYDKDTRTFWFSNKCLESNLQYELFGIVIGLAIYSGVILDANFPLIVYRKLLSADKEGRLDRPSLEILEKEFDPEFAQGIRKFLDYDGDVQAAFGLTMSTDYEYFGERVVVDLISNGRNVAVTNANRYEYAEKLINWKVNESIARQFWSFKRGFDKCIGQSVLFQRLFKTPADLELLICGRKELDFEALRSNTIYDDGFTKDSPVIRWFWEAILSPGCTEDDKSKLLLFITGSSRAPPNGLNSVESRITISRMGPDSDRLPQAHTCFNHLLLPEYSSAEKVRKMIRLAIENCTGFGLI</sequence>
<reference evidence="8 9" key="1">
    <citation type="submission" date="2008-07" db="EMBL/GenBank/DDBJ databases">
        <authorList>
            <person name="El-Sayed N."/>
            <person name="Caler E."/>
            <person name="Inman J."/>
            <person name="Amedeo P."/>
            <person name="Hass B."/>
            <person name="Wortman J."/>
        </authorList>
    </citation>
    <scope>NUCLEOTIDE SEQUENCE [LARGE SCALE GENOMIC DNA]</scope>
    <source>
        <strain evidence="9">ATCC 50983 / TXsc</strain>
    </source>
</reference>
<dbReference type="RefSeq" id="XP_002768210.1">
    <property type="nucleotide sequence ID" value="XM_002768164.1"/>
</dbReference>
<evidence type="ECO:0000256" key="2">
    <source>
        <dbReference type="ARBA" id="ARBA00012485"/>
    </source>
</evidence>
<evidence type="ECO:0000259" key="7">
    <source>
        <dbReference type="PROSITE" id="PS50237"/>
    </source>
</evidence>
<gene>
    <name evidence="8" type="ORF">Pmar_PMAR003000</name>
</gene>
<keyword evidence="9" id="KW-1185">Reference proteome</keyword>
<dbReference type="PANTHER" id="PTHR45700:SF8">
    <property type="entry name" value="HECT-TYPE E3 UBIQUITIN TRANSFERASE"/>
    <property type="match status" value="1"/>
</dbReference>
<dbReference type="GeneID" id="9044118"/>
<protein>
    <recommendedName>
        <fullName evidence="2">HECT-type E3 ubiquitin transferase</fullName>
        <ecNumber evidence="2">2.3.2.26</ecNumber>
    </recommendedName>
</protein>
<evidence type="ECO:0000313" key="8">
    <source>
        <dbReference type="EMBL" id="EER00928.1"/>
    </source>
</evidence>
<evidence type="ECO:0000256" key="5">
    <source>
        <dbReference type="PROSITE-ProRule" id="PRU00104"/>
    </source>
</evidence>
<dbReference type="PANTHER" id="PTHR45700">
    <property type="entry name" value="UBIQUITIN-PROTEIN LIGASE E3C"/>
    <property type="match status" value="1"/>
</dbReference>
<keyword evidence="3" id="KW-0808">Transferase</keyword>
<evidence type="ECO:0000256" key="1">
    <source>
        <dbReference type="ARBA" id="ARBA00000885"/>
    </source>
</evidence>